<dbReference type="Pfam" id="PF07734">
    <property type="entry name" value="FBA_1"/>
    <property type="match status" value="1"/>
</dbReference>
<evidence type="ECO:0000313" key="3">
    <source>
        <dbReference type="Proteomes" id="UP001324115"/>
    </source>
</evidence>
<dbReference type="Pfam" id="PF00646">
    <property type="entry name" value="F-box"/>
    <property type="match status" value="1"/>
</dbReference>
<dbReference type="CDD" id="cd22157">
    <property type="entry name" value="F-box_AtFBW1-like"/>
    <property type="match status" value="1"/>
</dbReference>
<dbReference type="AlphaFoldDB" id="A0AAN7FGE5"/>
<dbReference type="EMBL" id="JAXUIC010000004">
    <property type="protein sequence ID" value="KAK4593293.1"/>
    <property type="molecule type" value="Genomic_DNA"/>
</dbReference>
<dbReference type="PANTHER" id="PTHR31672">
    <property type="entry name" value="BNACNNG10540D PROTEIN"/>
    <property type="match status" value="1"/>
</dbReference>
<protein>
    <recommendedName>
        <fullName evidence="1">F-box domain-containing protein</fullName>
    </recommendedName>
</protein>
<dbReference type="InterPro" id="IPR036047">
    <property type="entry name" value="F-box-like_dom_sf"/>
</dbReference>
<dbReference type="Proteomes" id="UP001324115">
    <property type="component" value="Unassembled WGS sequence"/>
</dbReference>
<dbReference type="SUPFAM" id="SSF50965">
    <property type="entry name" value="Galactose oxidase, central domain"/>
    <property type="match status" value="1"/>
</dbReference>
<dbReference type="InterPro" id="IPR050796">
    <property type="entry name" value="SCF_F-box_component"/>
</dbReference>
<dbReference type="SMART" id="SM00256">
    <property type="entry name" value="FBOX"/>
    <property type="match status" value="1"/>
</dbReference>
<dbReference type="InterPro" id="IPR017451">
    <property type="entry name" value="F-box-assoc_interact_dom"/>
</dbReference>
<gene>
    <name evidence="2" type="ORF">RGQ29_017418</name>
</gene>
<evidence type="ECO:0000259" key="1">
    <source>
        <dbReference type="SMART" id="SM00256"/>
    </source>
</evidence>
<dbReference type="Gene3D" id="1.20.1280.50">
    <property type="match status" value="1"/>
</dbReference>
<dbReference type="InterPro" id="IPR011043">
    <property type="entry name" value="Gal_Oxase/kelch_b-propeller"/>
</dbReference>
<feature type="domain" description="F-box" evidence="1">
    <location>
        <begin position="19"/>
        <end position="60"/>
    </location>
</feature>
<sequence>MRERPRPQPQILRQRNIYLPDDLVINNILTRLPVKSVMRFRGVCKSWYSSIKTSDFIDTHLSNYKDSHDNGYVIHMPSVVRISSTPFGAPVSYHEIEVYTLSSDSWRRVGITLTTKVILYDKNFPLPIPLVNGALHWISCITVGEKDLKSRTIMAFDVNSEKFGKLALPQGSIDENTFQTFLASFKGKLAFITWERSEQPGTQYSIWVMNEYGVVESWNKLCVVPFERVSHCSAFTENGSLLVCYINDQVEEPDFKFVLVDTETLHEKQDPDIQQHSYVATFMESLVLLDGANTVAY</sequence>
<name>A0AAN7FGE5_QUERU</name>
<dbReference type="InterPro" id="IPR001810">
    <property type="entry name" value="F-box_dom"/>
</dbReference>
<dbReference type="SUPFAM" id="SSF81383">
    <property type="entry name" value="F-box domain"/>
    <property type="match status" value="1"/>
</dbReference>
<comment type="caution">
    <text evidence="2">The sequence shown here is derived from an EMBL/GenBank/DDBJ whole genome shotgun (WGS) entry which is preliminary data.</text>
</comment>
<proteinExistence type="predicted"/>
<accession>A0AAN7FGE5</accession>
<keyword evidence="3" id="KW-1185">Reference proteome</keyword>
<dbReference type="NCBIfam" id="TIGR01640">
    <property type="entry name" value="F_box_assoc_1"/>
    <property type="match status" value="1"/>
</dbReference>
<organism evidence="2 3">
    <name type="scientific">Quercus rubra</name>
    <name type="common">Northern red oak</name>
    <name type="synonym">Quercus borealis</name>
    <dbReference type="NCBI Taxonomy" id="3512"/>
    <lineage>
        <taxon>Eukaryota</taxon>
        <taxon>Viridiplantae</taxon>
        <taxon>Streptophyta</taxon>
        <taxon>Embryophyta</taxon>
        <taxon>Tracheophyta</taxon>
        <taxon>Spermatophyta</taxon>
        <taxon>Magnoliopsida</taxon>
        <taxon>eudicotyledons</taxon>
        <taxon>Gunneridae</taxon>
        <taxon>Pentapetalae</taxon>
        <taxon>rosids</taxon>
        <taxon>fabids</taxon>
        <taxon>Fagales</taxon>
        <taxon>Fagaceae</taxon>
        <taxon>Quercus</taxon>
    </lineage>
</organism>
<dbReference type="PANTHER" id="PTHR31672:SF13">
    <property type="entry name" value="F-BOX PROTEIN CPR30-LIKE"/>
    <property type="match status" value="1"/>
</dbReference>
<reference evidence="2 3" key="1">
    <citation type="journal article" date="2023" name="G3 (Bethesda)">
        <title>A haplotype-resolved chromosome-scale genome for Quercus rubra L. provides insights into the genetics of adaptive traits for red oak species.</title>
        <authorList>
            <person name="Kapoor B."/>
            <person name="Jenkins J."/>
            <person name="Schmutz J."/>
            <person name="Zhebentyayeva T."/>
            <person name="Kuelheim C."/>
            <person name="Coggeshall M."/>
            <person name="Heim C."/>
            <person name="Lasky J.R."/>
            <person name="Leites L."/>
            <person name="Islam-Faridi N."/>
            <person name="Romero-Severson J."/>
            <person name="DeLeo V.L."/>
            <person name="Lucas S.M."/>
            <person name="Lazic D."/>
            <person name="Gailing O."/>
            <person name="Carlson J."/>
            <person name="Staton M."/>
        </authorList>
    </citation>
    <scope>NUCLEOTIDE SEQUENCE [LARGE SCALE GENOMIC DNA]</scope>
    <source>
        <strain evidence="2">Pseudo-F2</strain>
    </source>
</reference>
<dbReference type="InterPro" id="IPR006527">
    <property type="entry name" value="F-box-assoc_dom_typ1"/>
</dbReference>
<evidence type="ECO:0000313" key="2">
    <source>
        <dbReference type="EMBL" id="KAK4593293.1"/>
    </source>
</evidence>